<protein>
    <submittedName>
        <fullName evidence="8">Uncharacterized protein</fullName>
    </submittedName>
</protein>
<proteinExistence type="predicted"/>
<evidence type="ECO:0000256" key="6">
    <source>
        <dbReference type="SAM" id="MobiDB-lite"/>
    </source>
</evidence>
<evidence type="ECO:0000256" key="4">
    <source>
        <dbReference type="ARBA" id="ARBA00022833"/>
    </source>
</evidence>
<feature type="region of interest" description="Disordered" evidence="6">
    <location>
        <begin position="1"/>
        <end position="21"/>
    </location>
</feature>
<name>A0A915EQS3_9BILA</name>
<dbReference type="PANTHER" id="PTHR46481">
    <property type="entry name" value="ZINC FINGER BED DOMAIN-CONTAINING PROTEIN 4"/>
    <property type="match status" value="1"/>
</dbReference>
<evidence type="ECO:0000256" key="3">
    <source>
        <dbReference type="ARBA" id="ARBA00022771"/>
    </source>
</evidence>
<accession>A0A915EQS3</accession>
<evidence type="ECO:0000256" key="5">
    <source>
        <dbReference type="ARBA" id="ARBA00023242"/>
    </source>
</evidence>
<dbReference type="Proteomes" id="UP000887574">
    <property type="component" value="Unplaced"/>
</dbReference>
<evidence type="ECO:0000256" key="1">
    <source>
        <dbReference type="ARBA" id="ARBA00004123"/>
    </source>
</evidence>
<dbReference type="WBParaSite" id="jg8361">
    <property type="protein sequence ID" value="jg8361"/>
    <property type="gene ID" value="jg8361"/>
</dbReference>
<comment type="subcellular location">
    <subcellularLocation>
        <location evidence="1">Nucleus</location>
    </subcellularLocation>
</comment>
<evidence type="ECO:0000313" key="8">
    <source>
        <dbReference type="WBParaSite" id="jg8361"/>
    </source>
</evidence>
<dbReference type="AlphaFoldDB" id="A0A915EQS3"/>
<dbReference type="GO" id="GO:0008270">
    <property type="term" value="F:zinc ion binding"/>
    <property type="evidence" value="ECO:0007669"/>
    <property type="project" value="UniProtKB-KW"/>
</dbReference>
<dbReference type="InterPro" id="IPR052035">
    <property type="entry name" value="ZnF_BED_domain_contain"/>
</dbReference>
<evidence type="ECO:0000313" key="7">
    <source>
        <dbReference type="Proteomes" id="UP000887574"/>
    </source>
</evidence>
<dbReference type="PANTHER" id="PTHR46481:SF10">
    <property type="entry name" value="ZINC FINGER BED DOMAIN-CONTAINING PROTEIN 39"/>
    <property type="match status" value="1"/>
</dbReference>
<reference evidence="8" key="1">
    <citation type="submission" date="2022-11" db="UniProtKB">
        <authorList>
            <consortium name="WormBaseParasite"/>
        </authorList>
    </citation>
    <scope>IDENTIFICATION</scope>
</reference>
<feature type="compositionally biased region" description="Polar residues" evidence="6">
    <location>
        <begin position="1"/>
        <end position="14"/>
    </location>
</feature>
<evidence type="ECO:0000256" key="2">
    <source>
        <dbReference type="ARBA" id="ARBA00022723"/>
    </source>
</evidence>
<keyword evidence="7" id="KW-1185">Reference proteome</keyword>
<keyword evidence="5" id="KW-0539">Nucleus</keyword>
<dbReference type="GO" id="GO:0005634">
    <property type="term" value="C:nucleus"/>
    <property type="evidence" value="ECO:0007669"/>
    <property type="project" value="UniProtKB-SubCell"/>
</dbReference>
<organism evidence="7 8">
    <name type="scientific">Ditylenchus dipsaci</name>
    <dbReference type="NCBI Taxonomy" id="166011"/>
    <lineage>
        <taxon>Eukaryota</taxon>
        <taxon>Metazoa</taxon>
        <taxon>Ecdysozoa</taxon>
        <taxon>Nematoda</taxon>
        <taxon>Chromadorea</taxon>
        <taxon>Rhabditida</taxon>
        <taxon>Tylenchina</taxon>
        <taxon>Tylenchomorpha</taxon>
        <taxon>Sphaerularioidea</taxon>
        <taxon>Anguinidae</taxon>
        <taxon>Anguininae</taxon>
        <taxon>Ditylenchus</taxon>
    </lineage>
</organism>
<keyword evidence="4" id="KW-0862">Zinc</keyword>
<keyword evidence="2" id="KW-0479">Metal-binding</keyword>
<sequence length="253" mass="28972">MSLLSDDSPNSGSENSKKRMRDAVWQTLARSTMVQENREKKKTALSAVLSIPSMPMNIILHPLMRRLFYVMSPKFEIPGSFSSLRSILQNQFVRMQAKIKDELSGLSRRFSLTCDLWTDSGLNNAYLTIEGSHTGTLIRRETEKILCIYVLSTANAFEVVTDGGRNMIKAFHEIRPIDVDPENFDDEEEEEKCLKTNLELTIKMSKKKLIYGYTSCALSLFSFRSSMKSLRKHYKNYEFALNATLDQLLEELA</sequence>
<keyword evidence="3" id="KW-0863">Zinc-finger</keyword>